<comment type="pathway">
    <text evidence="2 12">Cell wall biogenesis; peptidoglycan biosynthesis.</text>
</comment>
<evidence type="ECO:0000256" key="4">
    <source>
        <dbReference type="ARBA" id="ARBA00022618"/>
    </source>
</evidence>
<feature type="binding site" evidence="12">
    <location>
        <begin position="22"/>
        <end position="23"/>
    </location>
    <ligand>
        <name>phosphoenolpyruvate</name>
        <dbReference type="ChEBI" id="CHEBI:58702"/>
    </ligand>
</feature>
<evidence type="ECO:0000256" key="6">
    <source>
        <dbReference type="ARBA" id="ARBA00022960"/>
    </source>
</evidence>
<dbReference type="HAMAP" id="MF_00111">
    <property type="entry name" value="MurA"/>
    <property type="match status" value="1"/>
</dbReference>
<evidence type="ECO:0000256" key="12">
    <source>
        <dbReference type="HAMAP-Rule" id="MF_00111"/>
    </source>
</evidence>
<keyword evidence="8 12" id="KW-0131">Cell cycle</keyword>
<comment type="subcellular location">
    <subcellularLocation>
        <location evidence="1 12">Cytoplasm</location>
    </subcellularLocation>
</comment>
<dbReference type="NCBIfam" id="TIGR01072">
    <property type="entry name" value="murA"/>
    <property type="match status" value="1"/>
</dbReference>
<comment type="catalytic activity">
    <reaction evidence="11 12">
        <text>phosphoenolpyruvate + UDP-N-acetyl-alpha-D-glucosamine = UDP-N-acetyl-3-O-(1-carboxyvinyl)-alpha-D-glucosamine + phosphate</text>
        <dbReference type="Rhea" id="RHEA:18681"/>
        <dbReference type="ChEBI" id="CHEBI:43474"/>
        <dbReference type="ChEBI" id="CHEBI:57705"/>
        <dbReference type="ChEBI" id="CHEBI:58702"/>
        <dbReference type="ChEBI" id="CHEBI:68483"/>
        <dbReference type="EC" id="2.5.1.7"/>
    </reaction>
</comment>
<keyword evidence="9 12" id="KW-0961">Cell wall biogenesis/degradation</keyword>
<organism evidence="14 15">
    <name type="scientific">Candidatus Kerfeldbacteria bacterium CG08_land_8_20_14_0_20_42_7</name>
    <dbReference type="NCBI Taxonomy" id="2014245"/>
    <lineage>
        <taxon>Bacteria</taxon>
        <taxon>Candidatus Kerfeldiibacteriota</taxon>
    </lineage>
</organism>
<dbReference type="NCBIfam" id="NF006873">
    <property type="entry name" value="PRK09369.1"/>
    <property type="match status" value="1"/>
</dbReference>
<dbReference type="GO" id="GO:0051301">
    <property type="term" value="P:cell division"/>
    <property type="evidence" value="ECO:0007669"/>
    <property type="project" value="UniProtKB-KW"/>
</dbReference>
<keyword evidence="12" id="KW-0670">Pyruvate</keyword>
<comment type="function">
    <text evidence="12">Cell wall formation. Adds enolpyruvyl to UDP-N-acetylglucosamine.</text>
</comment>
<accession>A0A2H0YRT1</accession>
<feature type="binding site" evidence="12">
    <location>
        <position position="305"/>
    </location>
    <ligand>
        <name>UDP-N-acetyl-alpha-D-glucosamine</name>
        <dbReference type="ChEBI" id="CHEBI:57705"/>
    </ligand>
</feature>
<keyword evidence="4 12" id="KW-0132">Cell division</keyword>
<dbReference type="InterPro" id="IPR013792">
    <property type="entry name" value="RNA3'P_cycl/enolpyr_Trfase_a/b"/>
</dbReference>
<dbReference type="GO" id="GO:0005737">
    <property type="term" value="C:cytoplasm"/>
    <property type="evidence" value="ECO:0007669"/>
    <property type="project" value="UniProtKB-SubCell"/>
</dbReference>
<keyword evidence="5 12" id="KW-0808">Transferase</keyword>
<dbReference type="SUPFAM" id="SSF55205">
    <property type="entry name" value="EPT/RTPC-like"/>
    <property type="match status" value="1"/>
</dbReference>
<dbReference type="GO" id="GO:0019277">
    <property type="term" value="P:UDP-N-acetylgalactosamine biosynthetic process"/>
    <property type="evidence" value="ECO:0007669"/>
    <property type="project" value="InterPro"/>
</dbReference>
<evidence type="ECO:0000256" key="2">
    <source>
        <dbReference type="ARBA" id="ARBA00004752"/>
    </source>
</evidence>
<dbReference type="EMBL" id="PEXV01000146">
    <property type="protein sequence ID" value="PIS41160.1"/>
    <property type="molecule type" value="Genomic_DNA"/>
</dbReference>
<evidence type="ECO:0000256" key="5">
    <source>
        <dbReference type="ARBA" id="ARBA00022679"/>
    </source>
</evidence>
<evidence type="ECO:0000256" key="3">
    <source>
        <dbReference type="ARBA" id="ARBA00022490"/>
    </source>
</evidence>
<comment type="caution">
    <text evidence="14">The sequence shown here is derived from an EMBL/GenBank/DDBJ whole genome shotgun (WGS) entry which is preliminary data.</text>
</comment>
<dbReference type="InterPro" id="IPR036968">
    <property type="entry name" value="Enolpyruvate_Tfrase_sf"/>
</dbReference>
<keyword evidence="3 12" id="KW-0963">Cytoplasm</keyword>
<sequence length="419" mass="45654">MSRFILQGGKKLSGEFVVAGMKNAATPMLAATMLLSRPVTLRGVPDILDVRRMCELLKGFGLKIERTDDTVLVDPTHLSGAKPSNEIVKRLRSSVLMIGPVLARTGKISFPTPGGCFIGSRPIDTHLDAFRQLGIAVEQDGNDSYALEVKKSDASLVILSEFSVTATENAVMYAALLDKTTIIRMAAAEPHVQDLCNFLVAAGAIIKGIGTHQLTIHGVKDLHVDEWRIVPDQIEIGTIAIAAAVTKSKVDIHPIVPEHLDAILTKFLQIGVSYEIIKDHLIISGGNSYKHFNLQALPYPGFPTDLQAPMAVLATQANGLSLIHDPMYNARFSYIQELTRMGAQAVVCDPHRVLLTGPTKLYGERIKSFDLRAGATLIVAGLIAEGQTIIEDAEMVDRGYERFDERLRLIGADITREDE</sequence>
<gene>
    <name evidence="12 14" type="primary">murA</name>
    <name evidence="14" type="ORF">COT25_04615</name>
</gene>
<evidence type="ECO:0000256" key="10">
    <source>
        <dbReference type="ARBA" id="ARBA00038367"/>
    </source>
</evidence>
<evidence type="ECO:0000256" key="1">
    <source>
        <dbReference type="ARBA" id="ARBA00004496"/>
    </source>
</evidence>
<dbReference type="InterPro" id="IPR050068">
    <property type="entry name" value="MurA_subfamily"/>
</dbReference>
<comment type="caution">
    <text evidence="12">Lacks conserved residue(s) required for the propagation of feature annotation.</text>
</comment>
<feature type="binding site" evidence="12">
    <location>
        <position position="327"/>
    </location>
    <ligand>
        <name>UDP-N-acetyl-alpha-D-glucosamine</name>
        <dbReference type="ChEBI" id="CHEBI:57705"/>
    </ligand>
</feature>
<evidence type="ECO:0000313" key="14">
    <source>
        <dbReference type="EMBL" id="PIS41160.1"/>
    </source>
</evidence>
<dbReference type="GO" id="GO:0071555">
    <property type="term" value="P:cell wall organization"/>
    <property type="evidence" value="ECO:0007669"/>
    <property type="project" value="UniProtKB-KW"/>
</dbReference>
<comment type="similarity">
    <text evidence="10 12">Belongs to the EPSP synthase family. MurA subfamily.</text>
</comment>
<dbReference type="GO" id="GO:0009252">
    <property type="term" value="P:peptidoglycan biosynthetic process"/>
    <property type="evidence" value="ECO:0007669"/>
    <property type="project" value="UniProtKB-UniRule"/>
</dbReference>
<dbReference type="InterPro" id="IPR001986">
    <property type="entry name" value="Enolpyruvate_Tfrase_dom"/>
</dbReference>
<protein>
    <recommendedName>
        <fullName evidence="12">UDP-N-acetylglucosamine 1-carboxyvinyltransferase</fullName>
        <ecNumber evidence="12">2.5.1.7</ecNumber>
    </recommendedName>
    <alternativeName>
        <fullName evidence="12">Enoylpyruvate transferase</fullName>
    </alternativeName>
    <alternativeName>
        <fullName evidence="12">UDP-N-acetylglucosamine enolpyruvyl transferase</fullName>
        <shortName evidence="12">EPT</shortName>
    </alternativeName>
</protein>
<evidence type="ECO:0000313" key="15">
    <source>
        <dbReference type="Proteomes" id="UP000228711"/>
    </source>
</evidence>
<dbReference type="Pfam" id="PF00275">
    <property type="entry name" value="EPSP_synthase"/>
    <property type="match status" value="1"/>
</dbReference>
<dbReference type="Proteomes" id="UP000228711">
    <property type="component" value="Unassembled WGS sequence"/>
</dbReference>
<evidence type="ECO:0000256" key="7">
    <source>
        <dbReference type="ARBA" id="ARBA00022984"/>
    </source>
</evidence>
<feature type="modified residue" description="2-(S-cysteinyl)pyruvic acid O-phosphothioketal" evidence="12">
    <location>
        <position position="116"/>
    </location>
</feature>
<evidence type="ECO:0000256" key="9">
    <source>
        <dbReference type="ARBA" id="ARBA00023316"/>
    </source>
</evidence>
<name>A0A2H0YRT1_9BACT</name>
<feature type="domain" description="Enolpyruvate transferase" evidence="13">
    <location>
        <begin position="7"/>
        <end position="407"/>
    </location>
</feature>
<dbReference type="InterPro" id="IPR005750">
    <property type="entry name" value="UDP_GlcNAc_COvinyl_MurA"/>
</dbReference>
<dbReference type="EC" id="2.5.1.7" evidence="12"/>
<dbReference type="PANTHER" id="PTHR43783:SF1">
    <property type="entry name" value="UDP-N-ACETYLGLUCOSAMINE 1-CARBOXYVINYLTRANSFERASE"/>
    <property type="match status" value="1"/>
</dbReference>
<feature type="binding site" evidence="12">
    <location>
        <position position="92"/>
    </location>
    <ligand>
        <name>UDP-N-acetyl-alpha-D-glucosamine</name>
        <dbReference type="ChEBI" id="CHEBI:57705"/>
    </ligand>
</feature>
<dbReference type="CDD" id="cd01555">
    <property type="entry name" value="UdpNAET"/>
    <property type="match status" value="1"/>
</dbReference>
<dbReference type="UniPathway" id="UPA00219"/>
<dbReference type="GO" id="GO:0008360">
    <property type="term" value="P:regulation of cell shape"/>
    <property type="evidence" value="ECO:0007669"/>
    <property type="project" value="UniProtKB-KW"/>
</dbReference>
<reference evidence="15" key="1">
    <citation type="submission" date="2017-09" db="EMBL/GenBank/DDBJ databases">
        <title>Depth-based differentiation of microbial function through sediment-hosted aquifers and enrichment of novel symbionts in the deep terrestrial subsurface.</title>
        <authorList>
            <person name="Probst A.J."/>
            <person name="Ladd B."/>
            <person name="Jarett J.K."/>
            <person name="Geller-Mcgrath D.E."/>
            <person name="Sieber C.M.K."/>
            <person name="Emerson J.B."/>
            <person name="Anantharaman K."/>
            <person name="Thomas B.C."/>
            <person name="Malmstrom R."/>
            <person name="Stieglmeier M."/>
            <person name="Klingl A."/>
            <person name="Woyke T."/>
            <person name="Ryan C.M."/>
            <person name="Banfield J.F."/>
        </authorList>
    </citation>
    <scope>NUCLEOTIDE SEQUENCE [LARGE SCALE GENOMIC DNA]</scope>
</reference>
<evidence type="ECO:0000256" key="8">
    <source>
        <dbReference type="ARBA" id="ARBA00023306"/>
    </source>
</evidence>
<keyword evidence="7 12" id="KW-0573">Peptidoglycan synthesis</keyword>
<feature type="active site" description="Proton donor" evidence="12">
    <location>
        <position position="116"/>
    </location>
</feature>
<dbReference type="AlphaFoldDB" id="A0A2H0YRT1"/>
<proteinExistence type="inferred from homology"/>
<evidence type="ECO:0000256" key="11">
    <source>
        <dbReference type="ARBA" id="ARBA00047527"/>
    </source>
</evidence>
<dbReference type="Gene3D" id="3.65.10.10">
    <property type="entry name" value="Enolpyruvate transferase domain"/>
    <property type="match status" value="2"/>
</dbReference>
<dbReference type="PANTHER" id="PTHR43783">
    <property type="entry name" value="UDP-N-ACETYLGLUCOSAMINE 1-CARBOXYVINYLTRANSFERASE"/>
    <property type="match status" value="1"/>
</dbReference>
<dbReference type="GO" id="GO:0008760">
    <property type="term" value="F:UDP-N-acetylglucosamine 1-carboxyvinyltransferase activity"/>
    <property type="evidence" value="ECO:0007669"/>
    <property type="project" value="UniProtKB-UniRule"/>
</dbReference>
<evidence type="ECO:0000259" key="13">
    <source>
        <dbReference type="Pfam" id="PF00275"/>
    </source>
</evidence>
<keyword evidence="6 12" id="KW-0133">Cell shape</keyword>